<accession>A0A821ZJU7</accession>
<dbReference type="Proteomes" id="UP000663873">
    <property type="component" value="Unassembled WGS sequence"/>
</dbReference>
<dbReference type="Gene3D" id="2.30.30.140">
    <property type="match status" value="1"/>
</dbReference>
<protein>
    <recommendedName>
        <fullName evidence="3">Tudor domain-containing protein</fullName>
    </recommendedName>
</protein>
<gene>
    <name evidence="1" type="ORF">UJA718_LOCUS49480</name>
</gene>
<evidence type="ECO:0000313" key="2">
    <source>
        <dbReference type="Proteomes" id="UP000663873"/>
    </source>
</evidence>
<reference evidence="1" key="1">
    <citation type="submission" date="2021-02" db="EMBL/GenBank/DDBJ databases">
        <authorList>
            <person name="Nowell W R."/>
        </authorList>
    </citation>
    <scope>NUCLEOTIDE SEQUENCE</scope>
</reference>
<keyword evidence="2" id="KW-1185">Reference proteome</keyword>
<evidence type="ECO:0000313" key="1">
    <source>
        <dbReference type="EMBL" id="CAF4984194.1"/>
    </source>
</evidence>
<comment type="caution">
    <text evidence="1">The sequence shown here is derived from an EMBL/GenBank/DDBJ whole genome shotgun (WGS) entry which is preliminary data.</text>
</comment>
<name>A0A821ZJU7_9BILA</name>
<dbReference type="EMBL" id="CAJOBP010104033">
    <property type="protein sequence ID" value="CAF4984194.1"/>
    <property type="molecule type" value="Genomic_DNA"/>
</dbReference>
<dbReference type="AlphaFoldDB" id="A0A821ZJU7"/>
<sequence length="37" mass="4331">IEGNNRISVYFIDYGNRELITDLSRLTQLPPGMYFSH</sequence>
<feature type="non-terminal residue" evidence="1">
    <location>
        <position position="1"/>
    </location>
</feature>
<organism evidence="1 2">
    <name type="scientific">Rotaria socialis</name>
    <dbReference type="NCBI Taxonomy" id="392032"/>
    <lineage>
        <taxon>Eukaryota</taxon>
        <taxon>Metazoa</taxon>
        <taxon>Spiralia</taxon>
        <taxon>Gnathifera</taxon>
        <taxon>Rotifera</taxon>
        <taxon>Eurotatoria</taxon>
        <taxon>Bdelloidea</taxon>
        <taxon>Philodinida</taxon>
        <taxon>Philodinidae</taxon>
        <taxon>Rotaria</taxon>
    </lineage>
</organism>
<proteinExistence type="predicted"/>
<evidence type="ECO:0008006" key="3">
    <source>
        <dbReference type="Google" id="ProtNLM"/>
    </source>
</evidence>